<dbReference type="SUPFAM" id="SSF53335">
    <property type="entry name" value="S-adenosyl-L-methionine-dependent methyltransferases"/>
    <property type="match status" value="1"/>
</dbReference>
<organism evidence="1 2">
    <name type="scientific">Dokdonella soli</name>
    <dbReference type="NCBI Taxonomy" id="529810"/>
    <lineage>
        <taxon>Bacteria</taxon>
        <taxon>Pseudomonadati</taxon>
        <taxon>Pseudomonadota</taxon>
        <taxon>Gammaproteobacteria</taxon>
        <taxon>Lysobacterales</taxon>
        <taxon>Rhodanobacteraceae</taxon>
        <taxon>Dokdonella</taxon>
    </lineage>
</organism>
<protein>
    <submittedName>
        <fullName evidence="1">Class I SAM-dependent methyltransferase</fullName>
    </submittedName>
</protein>
<accession>A0ABN1J009</accession>
<dbReference type="GO" id="GO:0008168">
    <property type="term" value="F:methyltransferase activity"/>
    <property type="evidence" value="ECO:0007669"/>
    <property type="project" value="UniProtKB-KW"/>
</dbReference>
<dbReference type="RefSeq" id="WP_343794154.1">
    <property type="nucleotide sequence ID" value="NZ_BAAAEU010000032.1"/>
</dbReference>
<dbReference type="PANTHER" id="PTHR47473">
    <property type="entry name" value="BTA1P"/>
    <property type="match status" value="1"/>
</dbReference>
<dbReference type="Pfam" id="PF13489">
    <property type="entry name" value="Methyltransf_23"/>
    <property type="match status" value="1"/>
</dbReference>
<evidence type="ECO:0000313" key="1">
    <source>
        <dbReference type="EMBL" id="GAA0724893.1"/>
    </source>
</evidence>
<sequence length="246" mass="27098">MFRLEALRGDAAVLARLLRGMPRGDSHAQALSAFYGPQSDQYDRFRERLLAGRAELIAGLPLPERARVVELGGGTGRNAEFFGERLAQIESITIVDLCAPLLARARERARHIPQLCAIEADATTWQPAQPVDAVILSYALTMIPDWRRAIANAIAMLKPGGVLGVVDFYVSPASREAGDGVRHGALTRRFWPAWFAHDGVRLDAGHLPALRTMLPQSEVVEARSPVPYLPLARVPYYRFVGRKPLS</sequence>
<comment type="caution">
    <text evidence="1">The sequence shown here is derived from an EMBL/GenBank/DDBJ whole genome shotgun (WGS) entry which is preliminary data.</text>
</comment>
<keyword evidence="1" id="KW-0808">Transferase</keyword>
<dbReference type="PANTHER" id="PTHR47473:SF1">
    <property type="entry name" value="METHYLTRANSFERASE DOMAIN-CONTAINING PROTEIN"/>
    <property type="match status" value="1"/>
</dbReference>
<keyword evidence="1" id="KW-0489">Methyltransferase</keyword>
<dbReference type="CDD" id="cd02440">
    <property type="entry name" value="AdoMet_MTases"/>
    <property type="match status" value="1"/>
</dbReference>
<dbReference type="GO" id="GO:0032259">
    <property type="term" value="P:methylation"/>
    <property type="evidence" value="ECO:0007669"/>
    <property type="project" value="UniProtKB-KW"/>
</dbReference>
<reference evidence="1 2" key="1">
    <citation type="journal article" date="2019" name="Int. J. Syst. Evol. Microbiol.">
        <title>The Global Catalogue of Microorganisms (GCM) 10K type strain sequencing project: providing services to taxonomists for standard genome sequencing and annotation.</title>
        <authorList>
            <consortium name="The Broad Institute Genomics Platform"/>
            <consortium name="The Broad Institute Genome Sequencing Center for Infectious Disease"/>
            <person name="Wu L."/>
            <person name="Ma J."/>
        </authorList>
    </citation>
    <scope>NUCLEOTIDE SEQUENCE [LARGE SCALE GENOMIC DNA]</scope>
    <source>
        <strain evidence="1 2">JCM 15421</strain>
    </source>
</reference>
<dbReference type="InterPro" id="IPR029063">
    <property type="entry name" value="SAM-dependent_MTases_sf"/>
</dbReference>
<dbReference type="Proteomes" id="UP001501523">
    <property type="component" value="Unassembled WGS sequence"/>
</dbReference>
<name>A0ABN1J009_9GAMM</name>
<dbReference type="Gene3D" id="3.40.50.150">
    <property type="entry name" value="Vaccinia Virus protein VP39"/>
    <property type="match status" value="1"/>
</dbReference>
<gene>
    <name evidence="1" type="ORF">GCM10009105_37910</name>
</gene>
<proteinExistence type="predicted"/>
<dbReference type="EMBL" id="BAAAEU010000032">
    <property type="protein sequence ID" value="GAA0724893.1"/>
    <property type="molecule type" value="Genomic_DNA"/>
</dbReference>
<evidence type="ECO:0000313" key="2">
    <source>
        <dbReference type="Proteomes" id="UP001501523"/>
    </source>
</evidence>
<keyword evidence="2" id="KW-1185">Reference proteome</keyword>